<feature type="signal peptide" evidence="1">
    <location>
        <begin position="1"/>
        <end position="21"/>
    </location>
</feature>
<protein>
    <submittedName>
        <fullName evidence="2">Uncharacterized protein</fullName>
    </submittedName>
</protein>
<dbReference type="HOGENOM" id="CLU_003703_3_1_1"/>
<accession>A0A0C9UU19</accession>
<dbReference type="EMBL" id="KN837300">
    <property type="protein sequence ID" value="KIJ28700.1"/>
    <property type="molecule type" value="Genomic_DNA"/>
</dbReference>
<sequence length="361" mass="41984">MSFTMLAIISLMLNIWQNFRAKIAEKSNLTAKQTLSLDEARRKLVKALEAWQSSLGEFMPPEALQEELEGDRNPEKEKLRLPSDFDRSRHTDLGLETLADIEYRLRMGQANDALKKLREALGLKSFLVRKKYQGVGGQYALLRSETEIARAQVNVDKWAEVYRRAWNAMGRLVEEGPDGNHGRGRLQKLNKDDLVMLSQWMEDHRFWREKGEAEETAAANKGKGRKELPWIWKIEFDVEVTVDRVKEAVEKWTAEAIRVEWVHAKASMDRWDEELKLLEAESERIPRTFHYYERLWSKHCEEWRKECGATTDEGRGSRLVRGAVAFAQRTAVGFGRSSSLAETRYQELLRFKTINLPKRSK</sequence>
<keyword evidence="1" id="KW-0732">Signal</keyword>
<dbReference type="OrthoDB" id="3265433at2759"/>
<reference evidence="2 3" key="1">
    <citation type="submission" date="2014-06" db="EMBL/GenBank/DDBJ databases">
        <title>Evolutionary Origins and Diversification of the Mycorrhizal Mutualists.</title>
        <authorList>
            <consortium name="DOE Joint Genome Institute"/>
            <consortium name="Mycorrhizal Genomics Consortium"/>
            <person name="Kohler A."/>
            <person name="Kuo A."/>
            <person name="Nagy L.G."/>
            <person name="Floudas D."/>
            <person name="Copeland A."/>
            <person name="Barry K.W."/>
            <person name="Cichocki N."/>
            <person name="Veneault-Fourrey C."/>
            <person name="LaButti K."/>
            <person name="Lindquist E.A."/>
            <person name="Lipzen A."/>
            <person name="Lundell T."/>
            <person name="Morin E."/>
            <person name="Murat C."/>
            <person name="Riley R."/>
            <person name="Ohm R."/>
            <person name="Sun H."/>
            <person name="Tunlid A."/>
            <person name="Henrissat B."/>
            <person name="Grigoriev I.V."/>
            <person name="Hibbett D.S."/>
            <person name="Martin F."/>
        </authorList>
    </citation>
    <scope>NUCLEOTIDE SEQUENCE [LARGE SCALE GENOMIC DNA]</scope>
    <source>
        <strain evidence="2 3">SS14</strain>
    </source>
</reference>
<evidence type="ECO:0000313" key="2">
    <source>
        <dbReference type="EMBL" id="KIJ28700.1"/>
    </source>
</evidence>
<feature type="chain" id="PRO_5002214499" evidence="1">
    <location>
        <begin position="22"/>
        <end position="361"/>
    </location>
</feature>
<evidence type="ECO:0000313" key="3">
    <source>
        <dbReference type="Proteomes" id="UP000054279"/>
    </source>
</evidence>
<evidence type="ECO:0000256" key="1">
    <source>
        <dbReference type="SAM" id="SignalP"/>
    </source>
</evidence>
<keyword evidence="3" id="KW-1185">Reference proteome</keyword>
<name>A0A0C9UU19_SPHS4</name>
<dbReference type="AlphaFoldDB" id="A0A0C9UU19"/>
<gene>
    <name evidence="2" type="ORF">M422DRAFT_270002</name>
</gene>
<organism evidence="2 3">
    <name type="scientific">Sphaerobolus stellatus (strain SS14)</name>
    <dbReference type="NCBI Taxonomy" id="990650"/>
    <lineage>
        <taxon>Eukaryota</taxon>
        <taxon>Fungi</taxon>
        <taxon>Dikarya</taxon>
        <taxon>Basidiomycota</taxon>
        <taxon>Agaricomycotina</taxon>
        <taxon>Agaricomycetes</taxon>
        <taxon>Phallomycetidae</taxon>
        <taxon>Geastrales</taxon>
        <taxon>Sphaerobolaceae</taxon>
        <taxon>Sphaerobolus</taxon>
    </lineage>
</organism>
<proteinExistence type="predicted"/>
<dbReference type="Proteomes" id="UP000054279">
    <property type="component" value="Unassembled WGS sequence"/>
</dbReference>